<dbReference type="Gene3D" id="3.30.830.10">
    <property type="entry name" value="Metalloenzyme, LuxS/M16 peptidase-like"/>
    <property type="match status" value="2"/>
</dbReference>
<dbReference type="PANTHER" id="PTHR11851">
    <property type="entry name" value="METALLOPROTEASE"/>
    <property type="match status" value="1"/>
</dbReference>
<name>A0A8J7SJE7_9RHOB</name>
<proteinExistence type="predicted"/>
<gene>
    <name evidence="4" type="ORF">H0I76_17130</name>
</gene>
<dbReference type="AlphaFoldDB" id="A0A8J7SJE7"/>
<organism evidence="4 5">
    <name type="scientific">Thermohalobaculum xanthum</name>
    <dbReference type="NCBI Taxonomy" id="2753746"/>
    <lineage>
        <taxon>Bacteria</taxon>
        <taxon>Pseudomonadati</taxon>
        <taxon>Pseudomonadota</taxon>
        <taxon>Alphaproteobacteria</taxon>
        <taxon>Rhodobacterales</taxon>
        <taxon>Paracoccaceae</taxon>
        <taxon>Thermohalobaculum</taxon>
    </lineage>
</organism>
<dbReference type="InterPro" id="IPR011249">
    <property type="entry name" value="Metalloenz_LuxS/M16"/>
</dbReference>
<feature type="chain" id="PRO_5035290918" evidence="1">
    <location>
        <begin position="25"/>
        <end position="435"/>
    </location>
</feature>
<evidence type="ECO:0000256" key="1">
    <source>
        <dbReference type="SAM" id="SignalP"/>
    </source>
</evidence>
<evidence type="ECO:0000313" key="5">
    <source>
        <dbReference type="Proteomes" id="UP000655420"/>
    </source>
</evidence>
<dbReference type="GO" id="GO:0046872">
    <property type="term" value="F:metal ion binding"/>
    <property type="evidence" value="ECO:0007669"/>
    <property type="project" value="InterPro"/>
</dbReference>
<reference evidence="4" key="1">
    <citation type="submission" date="2020-12" db="EMBL/GenBank/DDBJ databases">
        <title>Bacterial taxonomy.</title>
        <authorList>
            <person name="Pan X."/>
        </authorList>
    </citation>
    <scope>NUCLEOTIDE SEQUENCE</scope>
    <source>
        <strain evidence="4">M0105</strain>
    </source>
</reference>
<feature type="domain" description="Peptidase M16 N-terminal" evidence="2">
    <location>
        <begin position="45"/>
        <end position="181"/>
    </location>
</feature>
<feature type="domain" description="Peptidase M16 C-terminal" evidence="3">
    <location>
        <begin position="191"/>
        <end position="365"/>
    </location>
</feature>
<keyword evidence="5" id="KW-1185">Reference proteome</keyword>
<dbReference type="SUPFAM" id="SSF63411">
    <property type="entry name" value="LuxS/MPP-like metallohydrolase"/>
    <property type="match status" value="2"/>
</dbReference>
<dbReference type="EMBL" id="JAEHHL010000012">
    <property type="protein sequence ID" value="MBK0400925.1"/>
    <property type="molecule type" value="Genomic_DNA"/>
</dbReference>
<sequence length="435" mass="45905">MQLFTRAGAALAVAAALVAAPAAAIEIEEVTSPGGTTFWLVQEQAVPLVAVEISFAGGARLDPADRPGLANMMAALLEEGAGDLDATAFAKAADELAARFGFGAGRDNVTVSARMLADDLDRSAALLALALAEPQFDANAVERVRAQILSKLASDETDPNAVAGRLWFARAFDGHPYARDTDGTPESVKAITRDELAAAQKRLMTRGAATVAVVGAIDAARAGVLIDTILAGLDEGDPPDAARAPETPPAGVEIAELDVPQSVAIFGQKGLPRDHPDFIPAYVMNHILGGGGFSSRLMEEVREKRGLAYGVYSYLANYEDADLILGSVQTANDRIAESLEVIRAEWRRMAEEGATAEDLDAAKRYLTGAFALRFDSNAKIARFLVGAQEEDLGLDYINIRNDLIEAVTLDDIRRVAKILDPDGLSIVVVGKPAGL</sequence>
<evidence type="ECO:0000313" key="4">
    <source>
        <dbReference type="EMBL" id="MBK0400925.1"/>
    </source>
</evidence>
<accession>A0A8J7SJE7</accession>
<dbReference type="InterPro" id="IPR011765">
    <property type="entry name" value="Pept_M16_N"/>
</dbReference>
<dbReference type="InterPro" id="IPR050361">
    <property type="entry name" value="MPP/UQCRC_Complex"/>
</dbReference>
<evidence type="ECO:0000259" key="2">
    <source>
        <dbReference type="Pfam" id="PF00675"/>
    </source>
</evidence>
<dbReference type="Pfam" id="PF00675">
    <property type="entry name" value="Peptidase_M16"/>
    <property type="match status" value="1"/>
</dbReference>
<evidence type="ECO:0000259" key="3">
    <source>
        <dbReference type="Pfam" id="PF05193"/>
    </source>
</evidence>
<protein>
    <submittedName>
        <fullName evidence="4">Insulinase family protein</fullName>
    </submittedName>
</protein>
<dbReference type="Pfam" id="PF05193">
    <property type="entry name" value="Peptidase_M16_C"/>
    <property type="match status" value="1"/>
</dbReference>
<dbReference type="InterPro" id="IPR007863">
    <property type="entry name" value="Peptidase_M16_C"/>
</dbReference>
<comment type="caution">
    <text evidence="4">The sequence shown here is derived from an EMBL/GenBank/DDBJ whole genome shotgun (WGS) entry which is preliminary data.</text>
</comment>
<keyword evidence="1" id="KW-0732">Signal</keyword>
<feature type="signal peptide" evidence="1">
    <location>
        <begin position="1"/>
        <end position="24"/>
    </location>
</feature>
<dbReference type="Proteomes" id="UP000655420">
    <property type="component" value="Unassembled WGS sequence"/>
</dbReference>
<dbReference type="PANTHER" id="PTHR11851:SF224">
    <property type="entry name" value="PROCESSING PROTEASE"/>
    <property type="match status" value="1"/>
</dbReference>